<keyword evidence="3" id="KW-1185">Reference proteome</keyword>
<evidence type="ECO:0000313" key="2">
    <source>
        <dbReference type="EMBL" id="GJE94019.1"/>
    </source>
</evidence>
<name>A0A9P3GGS9_9APHY</name>
<dbReference type="OrthoDB" id="342900at2759"/>
<gene>
    <name evidence="2" type="ORF">PsYK624_101870</name>
</gene>
<proteinExistence type="predicted"/>
<dbReference type="AlphaFoldDB" id="A0A9P3GGS9"/>
<comment type="caution">
    <text evidence="2">The sequence shown here is derived from an EMBL/GenBank/DDBJ whole genome shotgun (WGS) entry which is preliminary data.</text>
</comment>
<accession>A0A9P3GGS9</accession>
<feature type="region of interest" description="Disordered" evidence="1">
    <location>
        <begin position="321"/>
        <end position="406"/>
    </location>
</feature>
<protein>
    <submittedName>
        <fullName evidence="2">Uncharacterized protein</fullName>
    </submittedName>
</protein>
<feature type="compositionally biased region" description="Basic and acidic residues" evidence="1">
    <location>
        <begin position="367"/>
        <end position="384"/>
    </location>
</feature>
<evidence type="ECO:0000256" key="1">
    <source>
        <dbReference type="SAM" id="MobiDB-lite"/>
    </source>
</evidence>
<evidence type="ECO:0000313" key="3">
    <source>
        <dbReference type="Proteomes" id="UP000703269"/>
    </source>
</evidence>
<reference evidence="2 3" key="1">
    <citation type="submission" date="2021-08" db="EMBL/GenBank/DDBJ databases">
        <title>Draft Genome Sequence of Phanerochaete sordida strain YK-624.</title>
        <authorList>
            <person name="Mori T."/>
            <person name="Dohra H."/>
            <person name="Suzuki T."/>
            <person name="Kawagishi H."/>
            <person name="Hirai H."/>
        </authorList>
    </citation>
    <scope>NUCLEOTIDE SEQUENCE [LARGE SCALE GENOMIC DNA]</scope>
    <source>
        <strain evidence="2 3">YK-624</strain>
    </source>
</reference>
<dbReference type="Proteomes" id="UP000703269">
    <property type="component" value="Unassembled WGS sequence"/>
</dbReference>
<dbReference type="EMBL" id="BPQB01000036">
    <property type="protein sequence ID" value="GJE94019.1"/>
    <property type="molecule type" value="Genomic_DNA"/>
</dbReference>
<organism evidence="2 3">
    <name type="scientific">Phanerochaete sordida</name>
    <dbReference type="NCBI Taxonomy" id="48140"/>
    <lineage>
        <taxon>Eukaryota</taxon>
        <taxon>Fungi</taxon>
        <taxon>Dikarya</taxon>
        <taxon>Basidiomycota</taxon>
        <taxon>Agaricomycotina</taxon>
        <taxon>Agaricomycetes</taxon>
        <taxon>Polyporales</taxon>
        <taxon>Phanerochaetaceae</taxon>
        <taxon>Phanerochaete</taxon>
    </lineage>
</organism>
<sequence>MSVENRCLQGTFVLTTPSVAKLTLAQAAPHLVKLFHDSAEAPNHAPVLRLLADLADAARASTLAADGAVLALYKDRGLSVLTVGLRVSAGAAHVLDGLATAVRMPVLLGEKERGFVVHSVNELLGEDVTEMGEDVSDKILAFLGAVSVLAPWHVTVCGPLRDARRALRAPCATEGPAEDHDAEKAEPTAAYAHALLRTLTDALSAKVAHGEGDVPAYATRLLRALYNLHVYAALAPDSADDILPRHFPGTRRTGTAAARFSCAQQLGIRGPAGSLPQRYPSQRRLRAVLVAVFPPIVALPAAACSLVPRTRPPLSTSLHATRVQAAHPGKPRKARFPDVRAGASAQPSLLRSRPPARPQPQPSKFNNDLRSRRLREPHACERRIATNPEHTTAGLAERRTQLRRVI</sequence>